<keyword evidence="4" id="KW-1185">Reference proteome</keyword>
<dbReference type="Proteomes" id="UP000054524">
    <property type="component" value="Unassembled WGS sequence"/>
</dbReference>
<dbReference type="HOGENOM" id="CLU_1669855_0_0_1"/>
<evidence type="ECO:0000256" key="2">
    <source>
        <dbReference type="SAM" id="Phobius"/>
    </source>
</evidence>
<feature type="region of interest" description="Disordered" evidence="1">
    <location>
        <begin position="57"/>
        <end position="111"/>
    </location>
</feature>
<evidence type="ECO:0000256" key="1">
    <source>
        <dbReference type="SAM" id="MobiDB-lite"/>
    </source>
</evidence>
<keyword evidence="2" id="KW-0472">Membrane</keyword>
<protein>
    <submittedName>
        <fullName evidence="3">Uncharacterized protein</fullName>
    </submittedName>
</protein>
<comment type="caution">
    <text evidence="3">The sequence shown here is derived from an EMBL/GenBank/DDBJ whole genome shotgun (WGS) entry which is preliminary data.</text>
</comment>
<keyword evidence="2" id="KW-0812">Transmembrane</keyword>
<dbReference type="EMBL" id="AKIJ01000015">
    <property type="protein sequence ID" value="KFG25082.1"/>
    <property type="molecule type" value="Genomic_DNA"/>
</dbReference>
<evidence type="ECO:0000313" key="3">
    <source>
        <dbReference type="EMBL" id="KFG25082.1"/>
    </source>
</evidence>
<feature type="compositionally biased region" description="Polar residues" evidence="1">
    <location>
        <begin position="102"/>
        <end position="111"/>
    </location>
</feature>
<accession>A0A086IYW4</accession>
<feature type="transmembrane region" description="Helical" evidence="2">
    <location>
        <begin position="21"/>
        <end position="39"/>
    </location>
</feature>
<reference evidence="3 4" key="1">
    <citation type="journal article" date="2014" name="Genome Announc.">
        <title>Genome Sequence of the Microsporidian Species Nematocida sp1 Strain ERTm6 (ATCC PRA-372).</title>
        <authorList>
            <person name="Bakowski M.A."/>
            <person name="Priest M."/>
            <person name="Young S."/>
            <person name="Cuomo C.A."/>
            <person name="Troemel E.R."/>
        </authorList>
    </citation>
    <scope>NUCLEOTIDE SEQUENCE [LARGE SCALE GENOMIC DNA]</scope>
    <source>
        <strain evidence="3 4">ERTm6</strain>
    </source>
</reference>
<dbReference type="AlphaFoldDB" id="A0A086IYW4"/>
<sequence length="158" mass="17588">MRVDSKEEITLMWQCPNNIRLLFSVLCGITVYSLIEYLWEAFHQRYPGIPTAIKTGTKTKSAEKEGVPNNSLNNALEDPAEMSMAEKTEEKSATGKEESISGALSNSQIQGPKTADIAGIAQYSPKLEEHYKIGIECLKRTEDAGSKAQLKHRRNKSQ</sequence>
<name>A0A086IYW4_NEMA1</name>
<dbReference type="RefSeq" id="XP_052903637.1">
    <property type="nucleotide sequence ID" value="XM_053050079.1"/>
</dbReference>
<proteinExistence type="predicted"/>
<dbReference type="GeneID" id="77677451"/>
<gene>
    <name evidence="3" type="ORF">NESG_02478</name>
</gene>
<feature type="compositionally biased region" description="Basic and acidic residues" evidence="1">
    <location>
        <begin position="84"/>
        <end position="99"/>
    </location>
</feature>
<evidence type="ECO:0000313" key="4">
    <source>
        <dbReference type="Proteomes" id="UP000054524"/>
    </source>
</evidence>
<organism evidence="3 4">
    <name type="scientific">Nematocida ausubeli (strain ATCC PRA-371 / ERTm2)</name>
    <name type="common">Nematode killer fungus</name>
    <dbReference type="NCBI Taxonomy" id="1913371"/>
    <lineage>
        <taxon>Eukaryota</taxon>
        <taxon>Fungi</taxon>
        <taxon>Fungi incertae sedis</taxon>
        <taxon>Microsporidia</taxon>
        <taxon>Nematocida</taxon>
    </lineage>
</organism>
<keyword evidence="2" id="KW-1133">Transmembrane helix</keyword>